<reference evidence="2" key="1">
    <citation type="submission" date="2021-05" db="EMBL/GenBank/DDBJ databases">
        <authorList>
            <person name="Tigano A."/>
        </authorList>
    </citation>
    <scope>NUCLEOTIDE SEQUENCE</scope>
</reference>
<dbReference type="OrthoDB" id="8897406at2759"/>
<comment type="caution">
    <text evidence="2">The sequence shown here is derived from an EMBL/GenBank/DDBJ whole genome shotgun (WGS) entry which is preliminary data.</text>
</comment>
<protein>
    <submittedName>
        <fullName evidence="2">(Atlantic silverside) hypothetical protein</fullName>
    </submittedName>
</protein>
<organism evidence="2 3">
    <name type="scientific">Menidia menidia</name>
    <name type="common">Atlantic silverside</name>
    <dbReference type="NCBI Taxonomy" id="238744"/>
    <lineage>
        <taxon>Eukaryota</taxon>
        <taxon>Metazoa</taxon>
        <taxon>Chordata</taxon>
        <taxon>Craniata</taxon>
        <taxon>Vertebrata</taxon>
        <taxon>Euteleostomi</taxon>
        <taxon>Actinopterygii</taxon>
        <taxon>Neopterygii</taxon>
        <taxon>Teleostei</taxon>
        <taxon>Neoteleostei</taxon>
        <taxon>Acanthomorphata</taxon>
        <taxon>Ovalentaria</taxon>
        <taxon>Atherinomorphae</taxon>
        <taxon>Atheriniformes</taxon>
        <taxon>Atherinopsidae</taxon>
        <taxon>Menidiinae</taxon>
        <taxon>Menidia</taxon>
    </lineage>
</organism>
<dbReference type="EMBL" id="CAJRST010004446">
    <property type="protein sequence ID" value="CAG5873992.1"/>
    <property type="molecule type" value="Genomic_DNA"/>
</dbReference>
<feature type="compositionally biased region" description="Basic and acidic residues" evidence="1">
    <location>
        <begin position="435"/>
        <end position="448"/>
    </location>
</feature>
<dbReference type="GO" id="GO:0060271">
    <property type="term" value="P:cilium assembly"/>
    <property type="evidence" value="ECO:0007669"/>
    <property type="project" value="TreeGrafter"/>
</dbReference>
<feature type="compositionally biased region" description="Polar residues" evidence="1">
    <location>
        <begin position="1237"/>
        <end position="1248"/>
    </location>
</feature>
<feature type="region of interest" description="Disordered" evidence="1">
    <location>
        <begin position="1224"/>
        <end position="1251"/>
    </location>
</feature>
<name>A0A8S4ANY6_9TELE</name>
<dbReference type="Proteomes" id="UP000677803">
    <property type="component" value="Unassembled WGS sequence"/>
</dbReference>
<feature type="compositionally biased region" description="Basic and acidic residues" evidence="1">
    <location>
        <begin position="1224"/>
        <end position="1236"/>
    </location>
</feature>
<feature type="region of interest" description="Disordered" evidence="1">
    <location>
        <begin position="435"/>
        <end position="474"/>
    </location>
</feature>
<accession>A0A8S4ANY6</accession>
<evidence type="ECO:0000313" key="3">
    <source>
        <dbReference type="Proteomes" id="UP000677803"/>
    </source>
</evidence>
<dbReference type="PANTHER" id="PTHR33487:SF1">
    <property type="entry name" value="CILIA- AND FLAGELLA-ASSOCIATED PROTEIN 54"/>
    <property type="match status" value="1"/>
</dbReference>
<keyword evidence="3" id="KW-1185">Reference proteome</keyword>
<dbReference type="InterPro" id="IPR027912">
    <property type="entry name" value="CFAP54"/>
</dbReference>
<gene>
    <name evidence="2" type="ORF">MMEN_LOCUS5185</name>
</gene>
<dbReference type="PANTHER" id="PTHR33487">
    <property type="entry name" value="CILIA- AND FLAGELLA-ASSOCIATED PROTEIN 54"/>
    <property type="match status" value="1"/>
</dbReference>
<evidence type="ECO:0000256" key="1">
    <source>
        <dbReference type="SAM" id="MobiDB-lite"/>
    </source>
</evidence>
<sequence>MITEVWKKYKHRLPEKLYLEHILQIADFLFGFKLYQPALWQGYSFYLSHFSSVEIINIKDVDHFISSFFPEGFDSDQDIIAMKVRAMLGCALCTFEEEKKHSVLSQRGLVKLLCVLDFIRIMMQAFQQHDHLSWHIYEERLLMGLFDCSAGQFLGILEALWDSNRRPLQMRMPEDTDLHEVVLELLSAGINILSGATRTGEQRCDDNQCISPIVLTPASTLIDLAIAGENKISILCAVRFIKLLFQYKQQDAFNELTKEMLNFLPASRELGRHQMAAGVMDCGRRLLQEVYDAQLQINKLLNQTQTRKIVRHGTVPHHISLQLNALNRKNNQERSSEISLNADNDMRMAEHLLNAMASVVQRHKKHLQLRSICSQESVWRTHLNYCMAQAYLALLYQELEQLHRGNQQHRYSKFNSLSFSLAYSGILVKRDSQRVHPPDIDDVSEKASSHSAYLMTPNTDRKKKGDDSATENGDEVEYSFENVDQQMETRRCNSSPLLELLNKAALHLQRAMTLWDQASRITLLVQTAAQFETPSPVTAHQLHTIFTPLLVLATDLIMDMLNKLQLWSLYDHDMTEEELESSLHFSPFLDDNTQVDLRWVRTLVLHTLERLHETSKWESLAHYALLFNSYTRERYAVIIVPLLVHAQRRLLERIIYLGGPTVPQPHHVKTQRVTGKEITYRSYASCQLLCGWAPNPAQQQSKHKRAARTISTPGDAALLQGLVTQFRLSRGLSCSASQVKFSPATIPTPNIQPCDLNEEDFISPNAIYSLPISSDHISTVTAAYSNSVKYLQANGQDSLRVLTLHELGNLQFYTGNTRAANSCWSKAIDCIFQISGVVERWDGMSFVCGSLQETIKQAGLWGCLQAAVLTAKIAQFILTSDITQRTKYSLLSAYLFKCVLCCSVAQPQADLQYASHSISDELFPGVDLFSEPHRVHLGTTVASLHFICNWLFNTGYYITLLPVLALYLHFVGHVCRDVKRTIEGKILKVRALTELCLFAEALMEAVQLTQGVGVFLPYGHYGANLNLQVLYALITQPTKTFYSNKPLLDNLEALEDLVKCDFTPVVCALCGPTLCARFNLARIQLVLALSNSVHGCPVPDSERALGKIPNRLMNSELHDQDRLETDNSYVKREETNIFTLYSEKDNLSPEKIKFVLLEAASSLLCSVTQQLTCHSCCEVENLELTIETNLLKANLFLQQGQVGLSSETAGSSLVLLQTSPTILREPKPESKQDAQRTVKTAVSPQQGDNPRAVEARERIGVSLWLRCCLALIRSLAANTSDTVAPSLGLNTNEDIARLLQEGLDECVRWGDDDTQALLMVEGAKLKVQRGKINDSIVTLQEAVRLLSGRTYMPPGSTLTLARATLMLSNLRGEKSAKLLQLTQKLLLKQLRVFDDNVMLADGELCFSPPGLSNIYLPHIDTLNEITLQIGSILNPGILERPAQSPHSNK</sequence>
<evidence type="ECO:0000313" key="2">
    <source>
        <dbReference type="EMBL" id="CAG5873992.1"/>
    </source>
</evidence>
<dbReference type="Pfam" id="PF14858">
    <property type="entry name" value="CFAP54_N"/>
    <property type="match status" value="2"/>
</dbReference>
<proteinExistence type="predicted"/>